<keyword evidence="4" id="KW-1185">Reference proteome</keyword>
<dbReference type="Pfam" id="PF03502">
    <property type="entry name" value="Channel_Tsx"/>
    <property type="match status" value="1"/>
</dbReference>
<evidence type="ECO:0000313" key="4">
    <source>
        <dbReference type="Proteomes" id="UP000199233"/>
    </source>
</evidence>
<accession>A0A1H9IH27</accession>
<dbReference type="GO" id="GO:0009279">
    <property type="term" value="C:cell outer membrane"/>
    <property type="evidence" value="ECO:0007669"/>
    <property type="project" value="InterPro"/>
</dbReference>
<dbReference type="RefSeq" id="WP_177188984.1">
    <property type="nucleotide sequence ID" value="NZ_FOFS01000010.1"/>
</dbReference>
<sequence>MKALKKLGAGLAALMAMSAGNAHAGLAQWSSNNIEYLYGTHYNQIGADGHDTRSIVTIEHVDAWKYGDNFFFVDITNADRQGKLGSNGSGGEFATYYGELSPRLSFGKITGKDLSFGIFKDFLFTATLEMPTATVVQLGGATNNLLLQNEQTYLYGLATDLKLPGFAYFQVNLYRRDNQSSAVGAGGQLTLVWGAPFSIGPAKMMFEGFFDYAFSESGLHDNIITAPRLLVDAGDFFGAPGTVQVGCEWQIWRNQFGIKDENESVPQAMVKVIFN</sequence>
<dbReference type="Proteomes" id="UP000199233">
    <property type="component" value="Unassembled WGS sequence"/>
</dbReference>
<reference evidence="3 4" key="1">
    <citation type="submission" date="2016-10" db="EMBL/GenBank/DDBJ databases">
        <authorList>
            <person name="de Groot N.N."/>
        </authorList>
    </citation>
    <scope>NUCLEOTIDE SEQUENCE [LARGE SCALE GENOMIC DNA]</scope>
    <source>
        <strain evidence="3 4">DSM 25927</strain>
    </source>
</reference>
<dbReference type="InterPro" id="IPR036777">
    <property type="entry name" value="Channel_Tsx-like_sf"/>
</dbReference>
<feature type="chain" id="PRO_5011738090" evidence="2">
    <location>
        <begin position="25"/>
        <end position="275"/>
    </location>
</feature>
<organism evidence="3 4">
    <name type="scientific">Solimonas aquatica</name>
    <dbReference type="NCBI Taxonomy" id="489703"/>
    <lineage>
        <taxon>Bacteria</taxon>
        <taxon>Pseudomonadati</taxon>
        <taxon>Pseudomonadota</taxon>
        <taxon>Gammaproteobacteria</taxon>
        <taxon>Nevskiales</taxon>
        <taxon>Nevskiaceae</taxon>
        <taxon>Solimonas</taxon>
    </lineage>
</organism>
<evidence type="ECO:0000256" key="2">
    <source>
        <dbReference type="SAM" id="SignalP"/>
    </source>
</evidence>
<dbReference type="SUPFAM" id="SSF111364">
    <property type="entry name" value="Tsx-like channel"/>
    <property type="match status" value="1"/>
</dbReference>
<protein>
    <submittedName>
        <fullName evidence="3">Nucleoside-specific outer membrane channel protein Tsx</fullName>
    </submittedName>
</protein>
<gene>
    <name evidence="3" type="ORF">SAMN04488038_11027</name>
</gene>
<proteinExistence type="inferred from homology"/>
<comment type="similarity">
    <text evidence="1">Belongs to the nucleoside-specific channel-forming outer membrane porin (Tsx) (TC 1.B.10) family.</text>
</comment>
<evidence type="ECO:0000313" key="3">
    <source>
        <dbReference type="EMBL" id="SEQ73695.1"/>
    </source>
</evidence>
<dbReference type="EMBL" id="FOFS01000010">
    <property type="protein sequence ID" value="SEQ73695.1"/>
    <property type="molecule type" value="Genomic_DNA"/>
</dbReference>
<feature type="signal peptide" evidence="2">
    <location>
        <begin position="1"/>
        <end position="24"/>
    </location>
</feature>
<name>A0A1H9IH27_9GAMM</name>
<keyword evidence="2" id="KW-0732">Signal</keyword>
<dbReference type="STRING" id="489703.SAMN04488038_11027"/>
<evidence type="ECO:0000256" key="1">
    <source>
        <dbReference type="ARBA" id="ARBA00008728"/>
    </source>
</evidence>
<dbReference type="Gene3D" id="2.40.230.20">
    <property type="entry name" value="Nucleoside-specific channel-forming protein, Tsx-like"/>
    <property type="match status" value="1"/>
</dbReference>
<dbReference type="AlphaFoldDB" id="A0A1H9IH27"/>
<dbReference type="InterPro" id="IPR018013">
    <property type="entry name" value="Channel_Tsx-like"/>
</dbReference>